<evidence type="ECO:0000256" key="2">
    <source>
        <dbReference type="ARBA" id="ARBA00004651"/>
    </source>
</evidence>
<dbReference type="Pfam" id="PF02518">
    <property type="entry name" value="HATPase_c"/>
    <property type="match status" value="1"/>
</dbReference>
<dbReference type="OrthoDB" id="9780718at2"/>
<dbReference type="Gene3D" id="6.10.340.10">
    <property type="match status" value="1"/>
</dbReference>
<dbReference type="PROSITE" id="PS50885">
    <property type="entry name" value="HAMP"/>
    <property type="match status" value="1"/>
</dbReference>
<keyword evidence="5" id="KW-0597">Phosphoprotein</keyword>
<keyword evidence="6" id="KW-0808">Transferase</keyword>
<feature type="domain" description="HAMP" evidence="16">
    <location>
        <begin position="175"/>
        <end position="227"/>
    </location>
</feature>
<dbReference type="InterPro" id="IPR004358">
    <property type="entry name" value="Sig_transdc_His_kin-like_C"/>
</dbReference>
<dbReference type="PANTHER" id="PTHR45528">
    <property type="entry name" value="SENSOR HISTIDINE KINASE CPXA"/>
    <property type="match status" value="1"/>
</dbReference>
<reference evidence="17" key="2">
    <citation type="submission" date="2020-09" db="EMBL/GenBank/DDBJ databases">
        <authorList>
            <person name="Sun Q."/>
            <person name="Zhou Y."/>
        </authorList>
    </citation>
    <scope>NUCLEOTIDE SEQUENCE</scope>
    <source>
        <strain evidence="17">CGMCC 1.6333</strain>
    </source>
</reference>
<dbReference type="SMART" id="SM00387">
    <property type="entry name" value="HATPase_c"/>
    <property type="match status" value="1"/>
</dbReference>
<dbReference type="InterPro" id="IPR003594">
    <property type="entry name" value="HATPase_dom"/>
</dbReference>
<comment type="subcellular location">
    <subcellularLocation>
        <location evidence="2">Cell membrane</location>
        <topology evidence="2">Multi-pass membrane protein</topology>
    </subcellularLocation>
</comment>
<keyword evidence="4" id="KW-1003">Cell membrane</keyword>
<evidence type="ECO:0000256" key="4">
    <source>
        <dbReference type="ARBA" id="ARBA00022475"/>
    </source>
</evidence>
<comment type="catalytic activity">
    <reaction evidence="1">
        <text>ATP + protein L-histidine = ADP + protein N-phospho-L-histidine.</text>
        <dbReference type="EC" id="2.7.13.3"/>
    </reaction>
</comment>
<evidence type="ECO:0000256" key="9">
    <source>
        <dbReference type="ARBA" id="ARBA00022777"/>
    </source>
</evidence>
<dbReference type="PROSITE" id="PS50109">
    <property type="entry name" value="HIS_KIN"/>
    <property type="match status" value="1"/>
</dbReference>
<dbReference type="Gene3D" id="1.10.287.130">
    <property type="match status" value="1"/>
</dbReference>
<evidence type="ECO:0000256" key="13">
    <source>
        <dbReference type="ARBA" id="ARBA00023136"/>
    </source>
</evidence>
<dbReference type="PANTHER" id="PTHR45528:SF1">
    <property type="entry name" value="SENSOR HISTIDINE KINASE CPXA"/>
    <property type="match status" value="1"/>
</dbReference>
<dbReference type="GO" id="GO:0005524">
    <property type="term" value="F:ATP binding"/>
    <property type="evidence" value="ECO:0007669"/>
    <property type="project" value="UniProtKB-KW"/>
</dbReference>
<dbReference type="InterPro" id="IPR003661">
    <property type="entry name" value="HisK_dim/P_dom"/>
</dbReference>
<evidence type="ECO:0000256" key="14">
    <source>
        <dbReference type="SAM" id="Phobius"/>
    </source>
</evidence>
<dbReference type="FunFam" id="1.10.287.130:FF:000001">
    <property type="entry name" value="Two-component sensor histidine kinase"/>
    <property type="match status" value="1"/>
</dbReference>
<dbReference type="GO" id="GO:0000155">
    <property type="term" value="F:phosphorelay sensor kinase activity"/>
    <property type="evidence" value="ECO:0007669"/>
    <property type="project" value="InterPro"/>
</dbReference>
<protein>
    <recommendedName>
        <fullName evidence="3">histidine kinase</fullName>
        <ecNumber evidence="3">2.7.13.3</ecNumber>
    </recommendedName>
</protein>
<evidence type="ECO:0000256" key="11">
    <source>
        <dbReference type="ARBA" id="ARBA00022989"/>
    </source>
</evidence>
<dbReference type="InterPro" id="IPR036890">
    <property type="entry name" value="HATPase_C_sf"/>
</dbReference>
<dbReference type="AlphaFoldDB" id="A0A917TRV4"/>
<evidence type="ECO:0000256" key="3">
    <source>
        <dbReference type="ARBA" id="ARBA00012438"/>
    </source>
</evidence>
<evidence type="ECO:0000313" key="18">
    <source>
        <dbReference type="Proteomes" id="UP000618460"/>
    </source>
</evidence>
<dbReference type="Pfam" id="PF00512">
    <property type="entry name" value="HisKA"/>
    <property type="match status" value="1"/>
</dbReference>
<evidence type="ECO:0000256" key="5">
    <source>
        <dbReference type="ARBA" id="ARBA00022553"/>
    </source>
</evidence>
<dbReference type="GO" id="GO:0005886">
    <property type="term" value="C:plasma membrane"/>
    <property type="evidence" value="ECO:0007669"/>
    <property type="project" value="UniProtKB-SubCell"/>
</dbReference>
<keyword evidence="7 14" id="KW-0812">Transmembrane</keyword>
<organism evidence="17 18">
    <name type="scientific">Paraliobacillus quinghaiensis</name>
    <dbReference type="NCBI Taxonomy" id="470815"/>
    <lineage>
        <taxon>Bacteria</taxon>
        <taxon>Bacillati</taxon>
        <taxon>Bacillota</taxon>
        <taxon>Bacilli</taxon>
        <taxon>Bacillales</taxon>
        <taxon>Bacillaceae</taxon>
        <taxon>Paraliobacillus</taxon>
    </lineage>
</organism>
<keyword evidence="13 14" id="KW-0472">Membrane</keyword>
<evidence type="ECO:0000256" key="7">
    <source>
        <dbReference type="ARBA" id="ARBA00022692"/>
    </source>
</evidence>
<proteinExistence type="predicted"/>
<keyword evidence="18" id="KW-1185">Reference proteome</keyword>
<dbReference type="CDD" id="cd00082">
    <property type="entry name" value="HisKA"/>
    <property type="match status" value="1"/>
</dbReference>
<dbReference type="SMART" id="SM00388">
    <property type="entry name" value="HisKA"/>
    <property type="match status" value="1"/>
</dbReference>
<dbReference type="PRINTS" id="PR00344">
    <property type="entry name" value="BCTRLSENSOR"/>
</dbReference>
<evidence type="ECO:0000256" key="6">
    <source>
        <dbReference type="ARBA" id="ARBA00022679"/>
    </source>
</evidence>
<evidence type="ECO:0000256" key="1">
    <source>
        <dbReference type="ARBA" id="ARBA00000085"/>
    </source>
</evidence>
<dbReference type="InterPro" id="IPR050398">
    <property type="entry name" value="HssS/ArlS-like"/>
</dbReference>
<evidence type="ECO:0000256" key="10">
    <source>
        <dbReference type="ARBA" id="ARBA00022840"/>
    </source>
</evidence>
<dbReference type="SUPFAM" id="SSF55874">
    <property type="entry name" value="ATPase domain of HSP90 chaperone/DNA topoisomerase II/histidine kinase"/>
    <property type="match status" value="1"/>
</dbReference>
<keyword evidence="10" id="KW-0067">ATP-binding</keyword>
<dbReference type="Proteomes" id="UP000618460">
    <property type="component" value="Unassembled WGS sequence"/>
</dbReference>
<keyword evidence="12" id="KW-0902">Two-component regulatory system</keyword>
<accession>A0A917TRV4</accession>
<feature type="transmembrane region" description="Helical" evidence="14">
    <location>
        <begin position="7"/>
        <end position="30"/>
    </location>
</feature>
<sequence>MKLQTQLTIAFTTLLVIIMSVVSVMIYSLVLDVLIQDEQDQLQEKGEILVRFLLSEANVQSLSQWLGEEDLQLFIYDRDQEQTLLRTSTLPIDLIDYWLENYDLTSEEQPLWKAGDERYVVSILSIYPELLNRELVLVTPLHDLQEVQSNFFYRILIIFLIGIVIIVLLSHFLTNRLVTPLTKLRHQLKKIEKRQFDDVERVKATGEIKEVEQSVTDMASELQRYIQSQRQFFQNASHELKTPLMTIQGYAEGIRDGIFADKESERGLEVMVDEVARLKKIINEMILLAKLDSEEDIYKKELIKVSELITLTVDRALPLANEKKVLLQHELKTDATIYADREKLLRAMMNIVTNGIRHAHSCVSIKVTHTVEHIQITIEDDGDGITEELMPQLFQRFIKGDGGETGLGLAISRAIVERSKGTITVGQSDLGGAKFTIKLHL</sequence>
<gene>
    <name evidence="17" type="ORF">GCM10011351_20180</name>
</gene>
<evidence type="ECO:0000259" key="15">
    <source>
        <dbReference type="PROSITE" id="PS50109"/>
    </source>
</evidence>
<reference evidence="17" key="1">
    <citation type="journal article" date="2014" name="Int. J. Syst. Evol. Microbiol.">
        <title>Complete genome sequence of Corynebacterium casei LMG S-19264T (=DSM 44701T), isolated from a smear-ripened cheese.</title>
        <authorList>
            <consortium name="US DOE Joint Genome Institute (JGI-PGF)"/>
            <person name="Walter F."/>
            <person name="Albersmeier A."/>
            <person name="Kalinowski J."/>
            <person name="Ruckert C."/>
        </authorList>
    </citation>
    <scope>NUCLEOTIDE SEQUENCE</scope>
    <source>
        <strain evidence="17">CGMCC 1.6333</strain>
    </source>
</reference>
<keyword evidence="9" id="KW-0418">Kinase</keyword>
<name>A0A917TRV4_9BACI</name>
<dbReference type="EC" id="2.7.13.3" evidence="3"/>
<feature type="domain" description="Histidine kinase" evidence="15">
    <location>
        <begin position="235"/>
        <end position="441"/>
    </location>
</feature>
<feature type="transmembrane region" description="Helical" evidence="14">
    <location>
        <begin position="151"/>
        <end position="173"/>
    </location>
</feature>
<dbReference type="SUPFAM" id="SSF47384">
    <property type="entry name" value="Homodimeric domain of signal transducing histidine kinase"/>
    <property type="match status" value="1"/>
</dbReference>
<keyword evidence="8" id="KW-0547">Nucleotide-binding</keyword>
<evidence type="ECO:0000259" key="16">
    <source>
        <dbReference type="PROSITE" id="PS50885"/>
    </source>
</evidence>
<keyword evidence="11 14" id="KW-1133">Transmembrane helix</keyword>
<dbReference type="InterPro" id="IPR036097">
    <property type="entry name" value="HisK_dim/P_sf"/>
</dbReference>
<evidence type="ECO:0000256" key="12">
    <source>
        <dbReference type="ARBA" id="ARBA00023012"/>
    </source>
</evidence>
<comment type="caution">
    <text evidence="17">The sequence shown here is derived from an EMBL/GenBank/DDBJ whole genome shotgun (WGS) entry which is preliminary data.</text>
</comment>
<dbReference type="Gene3D" id="3.30.565.10">
    <property type="entry name" value="Histidine kinase-like ATPase, C-terminal domain"/>
    <property type="match status" value="1"/>
</dbReference>
<dbReference type="EMBL" id="BMLG01000010">
    <property type="protein sequence ID" value="GGM34173.1"/>
    <property type="molecule type" value="Genomic_DNA"/>
</dbReference>
<dbReference type="InterPro" id="IPR005467">
    <property type="entry name" value="His_kinase_dom"/>
</dbReference>
<evidence type="ECO:0000313" key="17">
    <source>
        <dbReference type="EMBL" id="GGM34173.1"/>
    </source>
</evidence>
<evidence type="ECO:0000256" key="8">
    <source>
        <dbReference type="ARBA" id="ARBA00022741"/>
    </source>
</evidence>
<dbReference type="InterPro" id="IPR003660">
    <property type="entry name" value="HAMP_dom"/>
</dbReference>